<feature type="transmembrane region" description="Helical" evidence="1">
    <location>
        <begin position="338"/>
        <end position="360"/>
    </location>
</feature>
<feature type="transmembrane region" description="Helical" evidence="1">
    <location>
        <begin position="265"/>
        <end position="283"/>
    </location>
</feature>
<gene>
    <name evidence="2" type="ORF">EJ08DRAFT_654085</name>
</gene>
<keyword evidence="1" id="KW-0472">Membrane</keyword>
<name>A0A9P4NFE5_9PEZI</name>
<feature type="transmembrane region" description="Helical" evidence="1">
    <location>
        <begin position="219"/>
        <end position="237"/>
    </location>
</feature>
<organism evidence="2 3">
    <name type="scientific">Tothia fuscella</name>
    <dbReference type="NCBI Taxonomy" id="1048955"/>
    <lineage>
        <taxon>Eukaryota</taxon>
        <taxon>Fungi</taxon>
        <taxon>Dikarya</taxon>
        <taxon>Ascomycota</taxon>
        <taxon>Pezizomycotina</taxon>
        <taxon>Dothideomycetes</taxon>
        <taxon>Pleosporomycetidae</taxon>
        <taxon>Venturiales</taxon>
        <taxon>Cylindrosympodiaceae</taxon>
        <taxon>Tothia</taxon>
    </lineage>
</organism>
<dbReference type="PANTHER" id="PTHR37577">
    <property type="entry name" value="INTEGRAL MEMBRANE PROTEIN"/>
    <property type="match status" value="1"/>
</dbReference>
<dbReference type="EMBL" id="MU007120">
    <property type="protein sequence ID" value="KAF2419034.1"/>
    <property type="molecule type" value="Genomic_DNA"/>
</dbReference>
<comment type="caution">
    <text evidence="2">The sequence shown here is derived from an EMBL/GenBank/DDBJ whole genome shotgun (WGS) entry which is preliminary data.</text>
</comment>
<keyword evidence="1" id="KW-1133">Transmembrane helix</keyword>
<accession>A0A9P4NFE5</accession>
<dbReference type="AlphaFoldDB" id="A0A9P4NFE5"/>
<dbReference type="InterPro" id="IPR053018">
    <property type="entry name" value="Elsinochrome_Biosynth-Asso"/>
</dbReference>
<keyword evidence="1" id="KW-0812">Transmembrane</keyword>
<protein>
    <submittedName>
        <fullName evidence="2">Uncharacterized protein</fullName>
    </submittedName>
</protein>
<feature type="transmembrane region" description="Helical" evidence="1">
    <location>
        <begin position="404"/>
        <end position="423"/>
    </location>
</feature>
<dbReference type="Proteomes" id="UP000800235">
    <property type="component" value="Unassembled WGS sequence"/>
</dbReference>
<evidence type="ECO:0000313" key="2">
    <source>
        <dbReference type="EMBL" id="KAF2419034.1"/>
    </source>
</evidence>
<proteinExistence type="predicted"/>
<feature type="transmembrane region" description="Helical" evidence="1">
    <location>
        <begin position="372"/>
        <end position="392"/>
    </location>
</feature>
<reference evidence="2" key="1">
    <citation type="journal article" date="2020" name="Stud. Mycol.">
        <title>101 Dothideomycetes genomes: a test case for predicting lifestyles and emergence of pathogens.</title>
        <authorList>
            <person name="Haridas S."/>
            <person name="Albert R."/>
            <person name="Binder M."/>
            <person name="Bloem J."/>
            <person name="Labutti K."/>
            <person name="Salamov A."/>
            <person name="Andreopoulos B."/>
            <person name="Baker S."/>
            <person name="Barry K."/>
            <person name="Bills G."/>
            <person name="Bluhm B."/>
            <person name="Cannon C."/>
            <person name="Castanera R."/>
            <person name="Culley D."/>
            <person name="Daum C."/>
            <person name="Ezra D."/>
            <person name="Gonzalez J."/>
            <person name="Henrissat B."/>
            <person name="Kuo A."/>
            <person name="Liang C."/>
            <person name="Lipzen A."/>
            <person name="Lutzoni F."/>
            <person name="Magnuson J."/>
            <person name="Mondo S."/>
            <person name="Nolan M."/>
            <person name="Ohm R."/>
            <person name="Pangilinan J."/>
            <person name="Park H.-J."/>
            <person name="Ramirez L."/>
            <person name="Alfaro M."/>
            <person name="Sun H."/>
            <person name="Tritt A."/>
            <person name="Yoshinaga Y."/>
            <person name="Zwiers L.-H."/>
            <person name="Turgeon B."/>
            <person name="Goodwin S."/>
            <person name="Spatafora J."/>
            <person name="Crous P."/>
            <person name="Grigoriev I."/>
        </authorList>
    </citation>
    <scope>NUCLEOTIDE SEQUENCE</scope>
    <source>
        <strain evidence="2">CBS 130266</strain>
    </source>
</reference>
<dbReference type="PANTHER" id="PTHR37577:SF1">
    <property type="entry name" value="INTEGRAL MEMBRANE PROTEIN"/>
    <property type="match status" value="1"/>
</dbReference>
<feature type="transmembrane region" description="Helical" evidence="1">
    <location>
        <begin position="52"/>
        <end position="73"/>
    </location>
</feature>
<sequence>MPFYSLNPGLFHNPKSCALVNGTTVYSNRSIATDCSCVAPFNADPDLAGPGIIAFFCFMAWTTLLIAGIPVYYSLRQSRERTREGKSDRWRLRRTGRFLCDALELKTGSEDQQVVPLSSQQRAANWWSHYSCFPEAEPIEPPMLHLAKATLVPLTDIQIITGFAYILTGASTITHISYYHEQFVVNIWWLTQNSLWVSRIDCNNDTLEFAIFRHHIRRIIIFASVLISAVFQGIVAVRERYHWDPLQPGRCYHDDGYGTNWSQNVFWLVGTCFYALSLFLGSMQSTRRWSAKLARATTAKLNSLYEKIVQSHKEMVLRYTDTINLPTHQRMLATLPPALTFLCHLTLVALSWLVIQFMAIWSSGSGSHILEWVVYSIFAAQSTFWVITLKVANKGLILGNEQQWTFGQILVIAVAVLVLFMTVDTMGGELLLSLRRKQWFMNLSLRWWRK</sequence>
<evidence type="ECO:0000256" key="1">
    <source>
        <dbReference type="SAM" id="Phobius"/>
    </source>
</evidence>
<keyword evidence="3" id="KW-1185">Reference proteome</keyword>
<dbReference type="OrthoDB" id="5427664at2759"/>
<evidence type="ECO:0000313" key="3">
    <source>
        <dbReference type="Proteomes" id="UP000800235"/>
    </source>
</evidence>